<keyword evidence="2" id="KW-1185">Reference proteome</keyword>
<sequence>MYDMLYSKASAAHSLAGFVVRSISLMSSSAAFVAFCIVVDNHNFSHKNIIVTYLLLVGAVFLEIYAIVMLIFSERTLLRLKKKKKGYGNFLYRVISACPSASMNRKRWSGYMAQYNLIGFCVNDKPSQYEEIQRFFGIYESLEIARYKTWEKVTNELKQMIFAHIKRRTATASSPEAFKNLCSNRGDYTLRKKSCVTQFSWSVLAVEFDHSILLWHIATDLCYYSDLNRSKNIGNANLSPSSRAITSKFLSDYMLYLLVLRPSMLPKGIGEIKYRDTCAEAQRFISQRRNAISSREQACMSLLEVETIILPEIAKGNESMSVLFDGCRLAKSLQEWGGDVDRWKNEEKWDMMEEMWIEMLCYAATQCKWKPHIQQLSRGGELLTHVGLLMAHLGLSEQFQVSTGISKGISLPPIY</sequence>
<evidence type="ECO:0000313" key="2">
    <source>
        <dbReference type="Proteomes" id="UP000828048"/>
    </source>
</evidence>
<name>A0ACB7Z5G3_9ERIC</name>
<dbReference type="EMBL" id="CM037154">
    <property type="protein sequence ID" value="KAH7861208.1"/>
    <property type="molecule type" value="Genomic_DNA"/>
</dbReference>
<gene>
    <name evidence="1" type="ORF">Vadar_023109</name>
</gene>
<accession>A0ACB7Z5G3</accession>
<protein>
    <submittedName>
        <fullName evidence="1">Uncharacterized protein</fullName>
    </submittedName>
</protein>
<comment type="caution">
    <text evidence="1">The sequence shown here is derived from an EMBL/GenBank/DDBJ whole genome shotgun (WGS) entry which is preliminary data.</text>
</comment>
<evidence type="ECO:0000313" key="1">
    <source>
        <dbReference type="EMBL" id="KAH7861208.1"/>
    </source>
</evidence>
<reference evidence="1 2" key="1">
    <citation type="journal article" date="2021" name="Hortic Res">
        <title>High-quality reference genome and annotation aids understanding of berry development for evergreen blueberry (Vaccinium darrowii).</title>
        <authorList>
            <person name="Yu J."/>
            <person name="Hulse-Kemp A.M."/>
            <person name="Babiker E."/>
            <person name="Staton M."/>
        </authorList>
    </citation>
    <scope>NUCLEOTIDE SEQUENCE [LARGE SCALE GENOMIC DNA]</scope>
    <source>
        <strain evidence="2">cv. NJ 8807/NJ 8810</strain>
        <tissue evidence="1">Young leaf</tissue>
    </source>
</reference>
<dbReference type="Proteomes" id="UP000828048">
    <property type="component" value="Chromosome 4"/>
</dbReference>
<organism evidence="1 2">
    <name type="scientific">Vaccinium darrowii</name>
    <dbReference type="NCBI Taxonomy" id="229202"/>
    <lineage>
        <taxon>Eukaryota</taxon>
        <taxon>Viridiplantae</taxon>
        <taxon>Streptophyta</taxon>
        <taxon>Embryophyta</taxon>
        <taxon>Tracheophyta</taxon>
        <taxon>Spermatophyta</taxon>
        <taxon>Magnoliopsida</taxon>
        <taxon>eudicotyledons</taxon>
        <taxon>Gunneridae</taxon>
        <taxon>Pentapetalae</taxon>
        <taxon>asterids</taxon>
        <taxon>Ericales</taxon>
        <taxon>Ericaceae</taxon>
        <taxon>Vaccinioideae</taxon>
        <taxon>Vaccinieae</taxon>
        <taxon>Vaccinium</taxon>
    </lineage>
</organism>
<proteinExistence type="predicted"/>